<dbReference type="PROSITE" id="PS00766">
    <property type="entry name" value="THF_DHG_CYH_1"/>
    <property type="match status" value="1"/>
</dbReference>
<dbReference type="OrthoDB" id="5126881at2759"/>
<proteinExistence type="inferred from homology"/>
<dbReference type="Pfam" id="PF00763">
    <property type="entry name" value="THF_DHG_CYH"/>
    <property type="match status" value="1"/>
</dbReference>
<reference evidence="23 25" key="1">
    <citation type="journal article" date="2011" name="Science">
        <title>Comparative functional genomics of the fission yeasts.</title>
        <authorList>
            <person name="Rhind N."/>
            <person name="Chen Z."/>
            <person name="Yassour M."/>
            <person name="Thompson D.A."/>
            <person name="Haas B.J."/>
            <person name="Habib N."/>
            <person name="Wapinski I."/>
            <person name="Roy S."/>
            <person name="Lin M.F."/>
            <person name="Heiman D.I."/>
            <person name="Young S.K."/>
            <person name="Furuya K."/>
            <person name="Guo Y."/>
            <person name="Pidoux A."/>
            <person name="Chen H.M."/>
            <person name="Robbertse B."/>
            <person name="Goldberg J.M."/>
            <person name="Aoki K."/>
            <person name="Bayne E.H."/>
            <person name="Berlin A.M."/>
            <person name="Desjardins C.A."/>
            <person name="Dobbs E."/>
            <person name="Dukaj L."/>
            <person name="Fan L."/>
            <person name="FitzGerald M.G."/>
            <person name="French C."/>
            <person name="Gujja S."/>
            <person name="Hansen K."/>
            <person name="Keifenheim D."/>
            <person name="Levin J.Z."/>
            <person name="Mosher R.A."/>
            <person name="Mueller C.A."/>
            <person name="Pfiffner J."/>
            <person name="Priest M."/>
            <person name="Russ C."/>
            <person name="Smialowska A."/>
            <person name="Swoboda P."/>
            <person name="Sykes S.M."/>
            <person name="Vaughn M."/>
            <person name="Vengrova S."/>
            <person name="Yoder R."/>
            <person name="Zeng Q."/>
            <person name="Allshire R."/>
            <person name="Baulcombe D."/>
            <person name="Birren B.W."/>
            <person name="Brown W."/>
            <person name="Ekwall K."/>
            <person name="Kellis M."/>
            <person name="Leatherwood J."/>
            <person name="Levin H."/>
            <person name="Margalit H."/>
            <person name="Martienssen R."/>
            <person name="Nieduszynski C.A."/>
            <person name="Spatafora J.W."/>
            <person name="Friedman N."/>
            <person name="Dalgaard J.Z."/>
            <person name="Baumann P."/>
            <person name="Niki H."/>
            <person name="Regev A."/>
            <person name="Nusbaum C."/>
        </authorList>
    </citation>
    <scope>NUCLEOTIDE SEQUENCE [LARGE SCALE GENOMIC DNA]</scope>
    <source>
        <strain evidence="25">yFS275 / FY16936</strain>
    </source>
</reference>
<keyword evidence="18" id="KW-0560">Oxidoreductase</keyword>
<keyword evidence="12" id="KW-0436">Ligase</keyword>
<dbReference type="AlphaFoldDB" id="B6JXG7"/>
<dbReference type="CDD" id="cd01080">
    <property type="entry name" value="NAD_bind_m-THF_DH_Cyclohyd"/>
    <property type="match status" value="1"/>
</dbReference>
<dbReference type="HAMAP" id="MF_01543">
    <property type="entry name" value="FTHFS"/>
    <property type="match status" value="1"/>
</dbReference>
<dbReference type="Gene3D" id="3.40.50.300">
    <property type="entry name" value="P-loop containing nucleotide triphosphate hydrolases"/>
    <property type="match status" value="2"/>
</dbReference>
<dbReference type="EC" id="1.5.1.5" evidence="8"/>
<evidence type="ECO:0000256" key="12">
    <source>
        <dbReference type="ARBA" id="ARBA00022598"/>
    </source>
</evidence>
<dbReference type="PROSITE" id="PS00721">
    <property type="entry name" value="FTHFS_1"/>
    <property type="match status" value="1"/>
</dbReference>
<evidence type="ECO:0000256" key="18">
    <source>
        <dbReference type="ARBA" id="ARBA00023002"/>
    </source>
</evidence>
<dbReference type="EC" id="6.3.4.3" evidence="6"/>
<keyword evidence="16" id="KW-0067">ATP-binding</keyword>
<dbReference type="GO" id="GO:0005524">
    <property type="term" value="F:ATP binding"/>
    <property type="evidence" value="ECO:0007669"/>
    <property type="project" value="UniProtKB-KW"/>
</dbReference>
<dbReference type="eggNOG" id="KOG4230">
    <property type="taxonomic scope" value="Eukaryota"/>
</dbReference>
<dbReference type="PANTHER" id="PTHR48099:SF5">
    <property type="entry name" value="C-1-TETRAHYDROFOLATE SYNTHASE, CYTOPLASMIC"/>
    <property type="match status" value="1"/>
</dbReference>
<dbReference type="GO" id="GO:0005829">
    <property type="term" value="C:cytosol"/>
    <property type="evidence" value="ECO:0000318"/>
    <property type="project" value="GO_Central"/>
</dbReference>
<dbReference type="InterPro" id="IPR000559">
    <property type="entry name" value="Formate_THF_ligase"/>
</dbReference>
<dbReference type="SUPFAM" id="SSF51735">
    <property type="entry name" value="NAD(P)-binding Rossmann-fold domains"/>
    <property type="match status" value="1"/>
</dbReference>
<dbReference type="FunFam" id="3.40.50.300:FF:001123">
    <property type="entry name" value="C-1-tetrahydrofolate synthase, cytoplasmic isoform X2"/>
    <property type="match status" value="1"/>
</dbReference>
<dbReference type="SUPFAM" id="SSF53223">
    <property type="entry name" value="Aminoacid dehydrogenase-like, N-terminal domain"/>
    <property type="match status" value="1"/>
</dbReference>
<dbReference type="GO" id="GO:0004477">
    <property type="term" value="F:methenyltetrahydrofolate cyclohydrolase activity"/>
    <property type="evidence" value="ECO:0000318"/>
    <property type="project" value="GO_Central"/>
</dbReference>
<keyword evidence="13" id="KW-0547">Nucleotide-binding</keyword>
<keyword evidence="14" id="KW-0658">Purine biosynthesis</keyword>
<dbReference type="Gene3D" id="3.40.50.10860">
    <property type="entry name" value="Leucine Dehydrogenase, chain A, domain 1"/>
    <property type="match status" value="1"/>
</dbReference>
<sequence length="970" mass="105024">MLIGRALGTRFWTRRCLRVSFRHAKAFHGTAWQLQAEIIDGKSLAQKIRKSLSHEIDTLKTASPSFHPRVAIVQVGGREDSNVYVRMKQKAAQEIGVGFVHCHFPETVSEEELLQSVQGLNDDPSIHGILVQLPLPKGLNERLVSESIVPEKDVDGFNEVNMGRLSKNTAKPIHSACTPKGVMELLQYYNIPIAGRHAVVLGRSDIVGNPVSYLLRKANATVTVCHSYTQDLPKYVGEADIVVAALGKPEFVRGEWLKPGATVIDVGINSVQDGARRKLVGDVHFESAKKVAGFITPVPGSVGPMTVAMLMSNIVDAAKLAYAKSRAIPKVELLPLELKTPVPSDIEIAKTQTPKEICRLAEDIGILPSEIEPFGPYKAKVSLDVLDRTVDRPNGHYVLVSGITPTPFGEGKSTVLIGMAQALGNLDKLSIACVRQPSQGPTFGVKGGAAGGGYAQIIPMDEFNLHLTGDIHAVTAANNLMAAALETRMFHEDTQTNEALLRRLIPVKNGKRVLHKGMKARWEAICAKHEYDSSKLDEAPKELLYELTRLDIDPSTITVNRVLDVNDRFLRGVEVGKAPTEKGHVREAAFDISVASECMSVLALANDLPDLRRRLGRIVVANNKAGEPITAEDLGVAGAMAVLMKDAVKPNLMQTLEGTPVMVHAGPFANISIGASSVLADRIALKLASGGSNGEPGYVLTEAGFASDIGMEKFFNIKCRSSGLVPNAVVLVATVRALKLHGGGPDVSPGKALPEQYTTEDVELVRRGCANMAKHIENCKKFNVPVVVAVNKYITDTDAELDVIREEAIKAGALDAVTSEHWAKGGQGAIPLARAVMNACEKSKNQKFKFLYDVNLTISQKIEKIAVEMYGASGIELSPLAREKMERFIEQGFGHLPVCMAKTQYSLSHDPKLKNVPKDFVIPIRDMRLSAGAGFIYPLVAEIMTIPGLPTAPSYLNIDINDKGEVFGLF</sequence>
<dbReference type="HAMAP" id="MF_01576">
    <property type="entry name" value="THF_DHG_CYH"/>
    <property type="match status" value="1"/>
</dbReference>
<evidence type="ECO:0000259" key="22">
    <source>
        <dbReference type="Pfam" id="PF02882"/>
    </source>
</evidence>
<organism evidence="23 25">
    <name type="scientific">Schizosaccharomyces japonicus (strain yFS275 / FY16936)</name>
    <name type="common">Fission yeast</name>
    <dbReference type="NCBI Taxonomy" id="402676"/>
    <lineage>
        <taxon>Eukaryota</taxon>
        <taxon>Fungi</taxon>
        <taxon>Dikarya</taxon>
        <taxon>Ascomycota</taxon>
        <taxon>Taphrinomycotina</taxon>
        <taxon>Schizosaccharomycetes</taxon>
        <taxon>Schizosaccharomycetales</taxon>
        <taxon>Schizosaccharomycetaceae</taxon>
        <taxon>Schizosaccharomyces</taxon>
    </lineage>
</organism>
<dbReference type="EC" id="3.5.4.9" evidence="7"/>
<dbReference type="FunFam" id="3.40.50.10860:FF:000005">
    <property type="entry name" value="C-1-tetrahydrofolate synthase, cytoplasmic, putative"/>
    <property type="match status" value="1"/>
</dbReference>
<evidence type="ECO:0000256" key="7">
    <source>
        <dbReference type="ARBA" id="ARBA00012776"/>
    </source>
</evidence>
<dbReference type="PROSITE" id="PS00722">
    <property type="entry name" value="FTHFS_2"/>
    <property type="match status" value="1"/>
</dbReference>
<dbReference type="Proteomes" id="UP000001744">
    <property type="component" value="Unassembled WGS sequence"/>
</dbReference>
<keyword evidence="10" id="KW-0963">Cytoplasm</keyword>
<dbReference type="FunFam" id="3.40.50.300:FF:000245">
    <property type="entry name" value="C-1-tetrahydrofolate synthase, cytoplasmic"/>
    <property type="match status" value="1"/>
</dbReference>
<dbReference type="GO" id="GO:0006164">
    <property type="term" value="P:purine nucleotide biosynthetic process"/>
    <property type="evidence" value="ECO:0007669"/>
    <property type="project" value="UniProtKB-KW"/>
</dbReference>
<accession>B6JXG7</accession>
<evidence type="ECO:0000256" key="13">
    <source>
        <dbReference type="ARBA" id="ARBA00022741"/>
    </source>
</evidence>
<dbReference type="InterPro" id="IPR000672">
    <property type="entry name" value="THF_DH/CycHdrlase"/>
</dbReference>
<dbReference type="GO" id="GO:0004329">
    <property type="term" value="F:formate-tetrahydrofolate ligase activity"/>
    <property type="evidence" value="ECO:0007669"/>
    <property type="project" value="UniProtKB-EC"/>
</dbReference>
<evidence type="ECO:0000256" key="10">
    <source>
        <dbReference type="ARBA" id="ARBA00022490"/>
    </source>
</evidence>
<name>B6JXG7_SCHJY</name>
<evidence type="ECO:0000256" key="16">
    <source>
        <dbReference type="ARBA" id="ARBA00022840"/>
    </source>
</evidence>
<dbReference type="InterPro" id="IPR020628">
    <property type="entry name" value="Formate_THF_ligase_CS"/>
</dbReference>
<dbReference type="InterPro" id="IPR036291">
    <property type="entry name" value="NAD(P)-bd_dom_sf"/>
</dbReference>
<protein>
    <recommendedName>
        <fullName evidence="9">C-1-tetrahydrofolate synthase, cytoplasmic</fullName>
        <ecNumber evidence="8">1.5.1.5</ecNumber>
        <ecNumber evidence="7">3.5.4.9</ecNumber>
        <ecNumber evidence="6">6.3.4.3</ecNumber>
    </recommendedName>
</protein>
<dbReference type="Pfam" id="PF02882">
    <property type="entry name" value="THF_DHG_CYH_C"/>
    <property type="match status" value="1"/>
</dbReference>
<dbReference type="InterPro" id="IPR046346">
    <property type="entry name" value="Aminoacid_DH-like_N_sf"/>
</dbReference>
<evidence type="ECO:0000256" key="4">
    <source>
        <dbReference type="ARBA" id="ARBA00006985"/>
    </source>
</evidence>
<evidence type="ECO:0000313" key="24">
    <source>
        <dbReference type="JaponicusDB" id="SJAG_00106"/>
    </source>
</evidence>
<evidence type="ECO:0000256" key="5">
    <source>
        <dbReference type="ARBA" id="ARBA00011738"/>
    </source>
</evidence>
<gene>
    <name evidence="24" type="primary">ade9</name>
    <name evidence="23" type="ORF">SJAG_00106</name>
</gene>
<feature type="domain" description="Tetrahydrofolate dehydrogenase/cyclohydrolase catalytic" evidence="21">
    <location>
        <begin position="39"/>
        <end position="155"/>
    </location>
</feature>
<comment type="pathway">
    <text evidence="2">One-carbon metabolism; tetrahydrofolate interconversion.</text>
</comment>
<keyword evidence="11" id="KW-0554">One-carbon metabolism</keyword>
<evidence type="ECO:0000256" key="14">
    <source>
        <dbReference type="ARBA" id="ARBA00022755"/>
    </source>
</evidence>
<evidence type="ECO:0000256" key="8">
    <source>
        <dbReference type="ARBA" id="ARBA00012859"/>
    </source>
</evidence>
<feature type="domain" description="Tetrahydrofolate dehydrogenase/cyclohydrolase NAD(P)-binding" evidence="22">
    <location>
        <begin position="176"/>
        <end position="320"/>
    </location>
</feature>
<comment type="similarity">
    <text evidence="3">In the N-terminal section; belongs to the tetrahydrofolate dehydrogenase/cyclohydrolase family.</text>
</comment>
<comment type="similarity">
    <text evidence="4">In the C-terminal section; belongs to the formate--tetrahydrofolate ligase family.</text>
</comment>
<dbReference type="FunFam" id="3.10.410.10:FF:000001">
    <property type="entry name" value="Putative formate--tetrahydrofolate ligase"/>
    <property type="match status" value="1"/>
</dbReference>
<dbReference type="FunFam" id="3.40.50.720:FF:000006">
    <property type="entry name" value="Bifunctional protein FolD"/>
    <property type="match status" value="1"/>
</dbReference>
<evidence type="ECO:0000256" key="15">
    <source>
        <dbReference type="ARBA" id="ARBA00022801"/>
    </source>
</evidence>
<dbReference type="GeneID" id="7049672"/>
<evidence type="ECO:0000313" key="25">
    <source>
        <dbReference type="Proteomes" id="UP000001744"/>
    </source>
</evidence>
<keyword evidence="19" id="KW-0511">Multifunctional enzyme</keyword>
<evidence type="ECO:0000256" key="20">
    <source>
        <dbReference type="ARBA" id="ARBA00052194"/>
    </source>
</evidence>
<dbReference type="InterPro" id="IPR020630">
    <property type="entry name" value="THF_DH/CycHdrlase_cat_dom"/>
</dbReference>
<dbReference type="OMA" id="IKRVVDC"/>
<evidence type="ECO:0000256" key="2">
    <source>
        <dbReference type="ARBA" id="ARBA00004777"/>
    </source>
</evidence>
<dbReference type="SUPFAM" id="SSF52540">
    <property type="entry name" value="P-loop containing nucleoside triphosphate hydrolases"/>
    <property type="match status" value="1"/>
</dbReference>
<dbReference type="PRINTS" id="PR00085">
    <property type="entry name" value="THFDHDRGNASE"/>
</dbReference>
<comment type="subunit">
    <text evidence="5">Homodimer.</text>
</comment>
<keyword evidence="15" id="KW-0378">Hydrolase</keyword>
<keyword evidence="17" id="KW-0521">NADP</keyword>
<dbReference type="Pfam" id="PF01268">
    <property type="entry name" value="FTHFS"/>
    <property type="match status" value="1"/>
</dbReference>
<dbReference type="STRING" id="402676.B6JXG7"/>
<evidence type="ECO:0000256" key="9">
    <source>
        <dbReference type="ARBA" id="ARBA00017592"/>
    </source>
</evidence>
<evidence type="ECO:0000313" key="23">
    <source>
        <dbReference type="EMBL" id="EEB05111.1"/>
    </source>
</evidence>
<dbReference type="EMBL" id="KE651166">
    <property type="protein sequence ID" value="EEB05111.1"/>
    <property type="molecule type" value="Genomic_DNA"/>
</dbReference>
<dbReference type="InterPro" id="IPR020631">
    <property type="entry name" value="THF_DH/CycHdrlase_NAD-bd_dom"/>
</dbReference>
<evidence type="ECO:0000256" key="3">
    <source>
        <dbReference type="ARBA" id="ARBA00005559"/>
    </source>
</evidence>
<keyword evidence="25" id="KW-1185">Reference proteome</keyword>
<dbReference type="RefSeq" id="XP_002171404.1">
    <property type="nucleotide sequence ID" value="XM_002171368.1"/>
</dbReference>
<dbReference type="Gene3D" id="3.10.410.10">
    <property type="entry name" value="Formyltetrahydrofolate synthetase, domain 3"/>
    <property type="match status" value="1"/>
</dbReference>
<evidence type="ECO:0000256" key="11">
    <source>
        <dbReference type="ARBA" id="ARBA00022563"/>
    </source>
</evidence>
<dbReference type="VEuPathDB" id="FungiDB:SJAG_00106"/>
<dbReference type="CDD" id="cd00477">
    <property type="entry name" value="FTHFS"/>
    <property type="match status" value="1"/>
</dbReference>
<evidence type="ECO:0000256" key="1">
    <source>
        <dbReference type="ARBA" id="ARBA00004496"/>
    </source>
</evidence>
<dbReference type="JaponicusDB" id="SJAG_00106">
    <property type="gene designation" value="ade9"/>
</dbReference>
<dbReference type="HOGENOM" id="CLU_003601_2_0_1"/>
<dbReference type="GO" id="GO:0035999">
    <property type="term" value="P:tetrahydrofolate interconversion"/>
    <property type="evidence" value="ECO:0000318"/>
    <property type="project" value="GO_Central"/>
</dbReference>
<dbReference type="InterPro" id="IPR027417">
    <property type="entry name" value="P-loop_NTPase"/>
</dbReference>
<evidence type="ECO:0000256" key="19">
    <source>
        <dbReference type="ARBA" id="ARBA00023268"/>
    </source>
</evidence>
<evidence type="ECO:0000256" key="6">
    <source>
        <dbReference type="ARBA" id="ARBA00012295"/>
    </source>
</evidence>
<dbReference type="PANTHER" id="PTHR48099">
    <property type="entry name" value="C-1-TETRAHYDROFOLATE SYNTHASE, CYTOPLASMIC-RELATED"/>
    <property type="match status" value="1"/>
</dbReference>
<comment type="subcellular location">
    <subcellularLocation>
        <location evidence="1">Cytoplasm</location>
    </subcellularLocation>
</comment>
<dbReference type="Gene3D" id="3.40.50.720">
    <property type="entry name" value="NAD(P)-binding Rossmann-like Domain"/>
    <property type="match status" value="1"/>
</dbReference>
<dbReference type="GO" id="GO:0004488">
    <property type="term" value="F:methylenetetrahydrofolate dehydrogenase (NADP+) activity"/>
    <property type="evidence" value="ECO:0000318"/>
    <property type="project" value="GO_Central"/>
</dbReference>
<dbReference type="UniPathway" id="UPA00193"/>
<comment type="catalytic activity">
    <reaction evidence="20">
        <text>(6R)-5,10-methylene-5,6,7,8-tetrahydrofolate + NADP(+) = (6R)-5,10-methenyltetrahydrofolate + NADPH</text>
        <dbReference type="Rhea" id="RHEA:22812"/>
        <dbReference type="ChEBI" id="CHEBI:15636"/>
        <dbReference type="ChEBI" id="CHEBI:57455"/>
        <dbReference type="ChEBI" id="CHEBI:57783"/>
        <dbReference type="ChEBI" id="CHEBI:58349"/>
        <dbReference type="EC" id="1.5.1.5"/>
    </reaction>
</comment>
<evidence type="ECO:0000259" key="21">
    <source>
        <dbReference type="Pfam" id="PF00763"/>
    </source>
</evidence>
<evidence type="ECO:0000256" key="17">
    <source>
        <dbReference type="ARBA" id="ARBA00022857"/>
    </source>
</evidence>
<dbReference type="InterPro" id="IPR020867">
    <property type="entry name" value="THF_DH/CycHdrlase_CS"/>
</dbReference>